<evidence type="ECO:0000259" key="10">
    <source>
        <dbReference type="Pfam" id="PF00156"/>
    </source>
</evidence>
<feature type="domain" description="Phosphoribosyltransferase" evidence="10">
    <location>
        <begin position="70"/>
        <end position="190"/>
    </location>
</feature>
<dbReference type="OrthoDB" id="5553476at2759"/>
<dbReference type="GO" id="GO:0006207">
    <property type="term" value="P:'de novo' pyrimidine nucleobase biosynthetic process"/>
    <property type="evidence" value="ECO:0007669"/>
    <property type="project" value="TreeGrafter"/>
</dbReference>
<evidence type="ECO:0000313" key="12">
    <source>
        <dbReference type="Proteomes" id="UP000245768"/>
    </source>
</evidence>
<gene>
    <name evidence="11" type="ORF">FA10DRAFT_251368</name>
</gene>
<sequence length="243" mass="26073">MAAPFAVHAVPTSARDPKTSSTLEPYQVSYLSMLLSSEILKFGGPFTLKSGRQSPYFFNAGLFCTGESIAAVASCYAERIKRSGVEFDVLFGPAYKGIPLAATVAMALQLQHGINVGFTYNRKEAKTHGEGGTLVGASMKGKRVLVLDDVMTAGTAINEAVAYIAAEKDAKLVGVCIALDRQERIKEDDTEGTVDMVSKRLGVPVLSVVGLDQIIAFLEARGGYEKEIESMKDYRARYGSVKG</sequence>
<dbReference type="AlphaFoldDB" id="A0A316YKI7"/>
<evidence type="ECO:0000256" key="6">
    <source>
        <dbReference type="ARBA" id="ARBA00022676"/>
    </source>
</evidence>
<proteinExistence type="inferred from homology"/>
<dbReference type="PANTHER" id="PTHR46683">
    <property type="entry name" value="OROTATE PHOSPHORIBOSYLTRANSFERASE 1-RELATED"/>
    <property type="match status" value="1"/>
</dbReference>
<dbReference type="RefSeq" id="XP_025377268.1">
    <property type="nucleotide sequence ID" value="XM_025519606.1"/>
</dbReference>
<dbReference type="NCBIfam" id="TIGR00336">
    <property type="entry name" value="pyrE"/>
    <property type="match status" value="1"/>
</dbReference>
<comment type="subunit">
    <text evidence="4">Homodimer.</text>
</comment>
<dbReference type="InParanoid" id="A0A316YKI7"/>
<evidence type="ECO:0000256" key="8">
    <source>
        <dbReference type="ARBA" id="ARBA00022975"/>
    </source>
</evidence>
<organism evidence="11 12">
    <name type="scientific">Acaromyces ingoldii</name>
    <dbReference type="NCBI Taxonomy" id="215250"/>
    <lineage>
        <taxon>Eukaryota</taxon>
        <taxon>Fungi</taxon>
        <taxon>Dikarya</taxon>
        <taxon>Basidiomycota</taxon>
        <taxon>Ustilaginomycotina</taxon>
        <taxon>Exobasidiomycetes</taxon>
        <taxon>Exobasidiales</taxon>
        <taxon>Cryptobasidiaceae</taxon>
        <taxon>Acaromyces</taxon>
    </lineage>
</organism>
<dbReference type="FunFam" id="3.40.50.2020:FF:000008">
    <property type="entry name" value="Orotate phosphoribosyltransferase"/>
    <property type="match status" value="1"/>
</dbReference>
<evidence type="ECO:0000256" key="4">
    <source>
        <dbReference type="ARBA" id="ARBA00011738"/>
    </source>
</evidence>
<dbReference type="EC" id="2.4.2.10" evidence="5"/>
<feature type="region of interest" description="Disordered" evidence="9">
    <location>
        <begin position="1"/>
        <end position="20"/>
    </location>
</feature>
<dbReference type="InterPro" id="IPR029057">
    <property type="entry name" value="PRTase-like"/>
</dbReference>
<evidence type="ECO:0000256" key="2">
    <source>
        <dbReference type="ARBA" id="ARBA00004889"/>
    </source>
</evidence>
<dbReference type="GO" id="GO:0046132">
    <property type="term" value="P:pyrimidine ribonucleoside biosynthetic process"/>
    <property type="evidence" value="ECO:0007669"/>
    <property type="project" value="TreeGrafter"/>
</dbReference>
<dbReference type="GO" id="GO:0005737">
    <property type="term" value="C:cytoplasm"/>
    <property type="evidence" value="ECO:0007669"/>
    <property type="project" value="TreeGrafter"/>
</dbReference>
<dbReference type="GO" id="GO:0044205">
    <property type="term" value="P:'de novo' UMP biosynthetic process"/>
    <property type="evidence" value="ECO:0007669"/>
    <property type="project" value="UniProtKB-UniPathway"/>
</dbReference>
<dbReference type="GO" id="GO:0004588">
    <property type="term" value="F:orotate phosphoribosyltransferase activity"/>
    <property type="evidence" value="ECO:0007669"/>
    <property type="project" value="UniProtKB-EC"/>
</dbReference>
<dbReference type="InterPro" id="IPR000836">
    <property type="entry name" value="PRTase_dom"/>
</dbReference>
<dbReference type="InterPro" id="IPR004467">
    <property type="entry name" value="Or_phspho_trans_dom"/>
</dbReference>
<keyword evidence="6 11" id="KW-0328">Glycosyltransferase</keyword>
<evidence type="ECO:0000256" key="5">
    <source>
        <dbReference type="ARBA" id="ARBA00011971"/>
    </source>
</evidence>
<evidence type="ECO:0000256" key="1">
    <source>
        <dbReference type="ARBA" id="ARBA00003769"/>
    </source>
</evidence>
<dbReference type="GeneID" id="37041522"/>
<evidence type="ECO:0000313" key="11">
    <source>
        <dbReference type="EMBL" id="PWN90070.1"/>
    </source>
</evidence>
<protein>
    <recommendedName>
        <fullName evidence="5">orotate phosphoribosyltransferase</fullName>
        <ecNumber evidence="5">2.4.2.10</ecNumber>
    </recommendedName>
</protein>
<dbReference type="EMBL" id="KZ819636">
    <property type="protein sequence ID" value="PWN90070.1"/>
    <property type="molecule type" value="Genomic_DNA"/>
</dbReference>
<dbReference type="Pfam" id="PF00156">
    <property type="entry name" value="Pribosyltran"/>
    <property type="match status" value="1"/>
</dbReference>
<evidence type="ECO:0000256" key="9">
    <source>
        <dbReference type="SAM" id="MobiDB-lite"/>
    </source>
</evidence>
<evidence type="ECO:0000256" key="7">
    <source>
        <dbReference type="ARBA" id="ARBA00022679"/>
    </source>
</evidence>
<name>A0A316YKI7_9BASI</name>
<reference evidence="11 12" key="1">
    <citation type="journal article" date="2018" name="Mol. Biol. Evol.">
        <title>Broad Genomic Sampling Reveals a Smut Pathogenic Ancestry of the Fungal Clade Ustilaginomycotina.</title>
        <authorList>
            <person name="Kijpornyongpan T."/>
            <person name="Mondo S.J."/>
            <person name="Barry K."/>
            <person name="Sandor L."/>
            <person name="Lee J."/>
            <person name="Lipzen A."/>
            <person name="Pangilinan J."/>
            <person name="LaButti K."/>
            <person name="Hainaut M."/>
            <person name="Henrissat B."/>
            <person name="Grigoriev I.V."/>
            <person name="Spatafora J.W."/>
            <person name="Aime M.C."/>
        </authorList>
    </citation>
    <scope>NUCLEOTIDE SEQUENCE [LARGE SCALE GENOMIC DNA]</scope>
    <source>
        <strain evidence="11 12">MCA 4198</strain>
    </source>
</reference>
<keyword evidence="8" id="KW-0665">Pyrimidine biosynthesis</keyword>
<accession>A0A316YKI7</accession>
<comment type="similarity">
    <text evidence="3">Belongs to the purine/pyrimidine phosphoribosyltransferase family. PyrE subfamily.</text>
</comment>
<dbReference type="CDD" id="cd06223">
    <property type="entry name" value="PRTases_typeI"/>
    <property type="match status" value="1"/>
</dbReference>
<dbReference type="FunCoup" id="A0A316YKI7">
    <property type="interactions" value="262"/>
</dbReference>
<evidence type="ECO:0000256" key="3">
    <source>
        <dbReference type="ARBA" id="ARBA00006340"/>
    </source>
</evidence>
<dbReference type="InterPro" id="IPR023031">
    <property type="entry name" value="OPRT"/>
</dbReference>
<keyword evidence="12" id="KW-1185">Reference proteome</keyword>
<dbReference type="PANTHER" id="PTHR46683:SF1">
    <property type="entry name" value="OROTATE PHOSPHORIBOSYLTRANSFERASE 1-RELATED"/>
    <property type="match status" value="1"/>
</dbReference>
<comment type="function">
    <text evidence="1">Catalyzes the transfer of a ribosyl phosphate group from 5-phosphoribose 1-diphosphate to orotate, leading to the formation of orotidine monophosphate (OMP).</text>
</comment>
<dbReference type="HAMAP" id="MF_01208">
    <property type="entry name" value="PyrE"/>
    <property type="match status" value="1"/>
</dbReference>
<dbReference type="Gene3D" id="3.40.50.2020">
    <property type="match status" value="1"/>
</dbReference>
<dbReference type="STRING" id="215250.A0A316YKI7"/>
<comment type="pathway">
    <text evidence="2">Pyrimidine metabolism; UMP biosynthesis via de novo pathway; UMP from orotate: step 1/2.</text>
</comment>
<keyword evidence="7 11" id="KW-0808">Transferase</keyword>
<dbReference type="Proteomes" id="UP000245768">
    <property type="component" value="Unassembled WGS sequence"/>
</dbReference>
<dbReference type="UniPathway" id="UPA00070">
    <property type="reaction ID" value="UER00119"/>
</dbReference>
<dbReference type="SUPFAM" id="SSF53271">
    <property type="entry name" value="PRTase-like"/>
    <property type="match status" value="1"/>
</dbReference>